<feature type="transmembrane region" description="Helical" evidence="2">
    <location>
        <begin position="439"/>
        <end position="457"/>
    </location>
</feature>
<feature type="transmembrane region" description="Helical" evidence="2">
    <location>
        <begin position="148"/>
        <end position="166"/>
    </location>
</feature>
<gene>
    <name evidence="4" type="ORF">PVAP13_6KG396500</name>
</gene>
<feature type="transmembrane region" description="Helical" evidence="2">
    <location>
        <begin position="518"/>
        <end position="535"/>
    </location>
</feature>
<feature type="compositionally biased region" description="Polar residues" evidence="1">
    <location>
        <begin position="957"/>
        <end position="972"/>
    </location>
</feature>
<dbReference type="GO" id="GO:0016020">
    <property type="term" value="C:membrane"/>
    <property type="evidence" value="ECO:0007669"/>
    <property type="project" value="TreeGrafter"/>
</dbReference>
<feature type="transmembrane region" description="Helical" evidence="2">
    <location>
        <begin position="33"/>
        <end position="50"/>
    </location>
</feature>
<feature type="transmembrane region" description="Helical" evidence="2">
    <location>
        <begin position="122"/>
        <end position="142"/>
    </location>
</feature>
<feature type="transmembrane region" description="Helical" evidence="2">
    <location>
        <begin position="488"/>
        <end position="506"/>
    </location>
</feature>
<dbReference type="PANTHER" id="PTHR24177:SF465">
    <property type="entry name" value="OS06G0294400 PROTEIN"/>
    <property type="match status" value="1"/>
</dbReference>
<keyword evidence="2" id="KW-0472">Membrane</keyword>
<protein>
    <recommendedName>
        <fullName evidence="3">PGG domain-containing protein</fullName>
    </recommendedName>
</protein>
<feature type="transmembrane region" description="Helical" evidence="2">
    <location>
        <begin position="302"/>
        <end position="322"/>
    </location>
</feature>
<dbReference type="Pfam" id="PF13962">
    <property type="entry name" value="PGG"/>
    <property type="match status" value="5"/>
</dbReference>
<feature type="domain" description="PGG" evidence="3">
    <location>
        <begin position="250"/>
        <end position="363"/>
    </location>
</feature>
<dbReference type="PANTHER" id="PTHR24177">
    <property type="entry name" value="CASKIN"/>
    <property type="match status" value="1"/>
</dbReference>
<feature type="domain" description="PGG" evidence="3">
    <location>
        <begin position="432"/>
        <end position="538"/>
    </location>
</feature>
<evidence type="ECO:0000256" key="1">
    <source>
        <dbReference type="SAM" id="MobiDB-lite"/>
    </source>
</evidence>
<reference evidence="4" key="1">
    <citation type="submission" date="2020-05" db="EMBL/GenBank/DDBJ databases">
        <title>WGS assembly of Panicum virgatum.</title>
        <authorList>
            <person name="Lovell J.T."/>
            <person name="Jenkins J."/>
            <person name="Shu S."/>
            <person name="Juenger T.E."/>
            <person name="Schmutz J."/>
        </authorList>
    </citation>
    <scope>NUCLEOTIDE SEQUENCE</scope>
    <source>
        <strain evidence="4">AP13</strain>
    </source>
</reference>
<proteinExistence type="predicted"/>
<evidence type="ECO:0000259" key="3">
    <source>
        <dbReference type="Pfam" id="PF13962"/>
    </source>
</evidence>
<dbReference type="Proteomes" id="UP000823388">
    <property type="component" value="Chromosome 6K"/>
</dbReference>
<accession>A0A8T0RH87</accession>
<name>A0A8T0RH87_PANVG</name>
<feature type="transmembrane region" description="Helical" evidence="2">
    <location>
        <begin position="761"/>
        <end position="778"/>
    </location>
</feature>
<evidence type="ECO:0000313" key="4">
    <source>
        <dbReference type="EMBL" id="KAG2585381.1"/>
    </source>
</evidence>
<dbReference type="EMBL" id="CM029047">
    <property type="protein sequence ID" value="KAG2585381.1"/>
    <property type="molecule type" value="Genomic_DNA"/>
</dbReference>
<feature type="transmembrane region" description="Helical" evidence="2">
    <location>
        <begin position="637"/>
        <end position="657"/>
    </location>
</feature>
<feature type="region of interest" description="Disordered" evidence="1">
    <location>
        <begin position="1"/>
        <end position="23"/>
    </location>
</feature>
<feature type="transmembrane region" description="Helical" evidence="2">
    <location>
        <begin position="371"/>
        <end position="393"/>
    </location>
</feature>
<feature type="region of interest" description="Disordered" evidence="1">
    <location>
        <begin position="938"/>
        <end position="972"/>
    </location>
</feature>
<keyword evidence="2" id="KW-0812">Transmembrane</keyword>
<feature type="transmembrane region" description="Helical" evidence="2">
    <location>
        <begin position="669"/>
        <end position="686"/>
    </location>
</feature>
<dbReference type="OrthoDB" id="681126at2759"/>
<feature type="transmembrane region" description="Helical" evidence="2">
    <location>
        <begin position="342"/>
        <end position="359"/>
    </location>
</feature>
<evidence type="ECO:0000313" key="5">
    <source>
        <dbReference type="Proteomes" id="UP000823388"/>
    </source>
</evidence>
<feature type="domain" description="PGG" evidence="3">
    <location>
        <begin position="25"/>
        <end position="145"/>
    </location>
</feature>
<feature type="region of interest" description="Disordered" evidence="1">
    <location>
        <begin position="725"/>
        <end position="755"/>
    </location>
</feature>
<feature type="transmembrane region" description="Helical" evidence="2">
    <location>
        <begin position="85"/>
        <end position="110"/>
    </location>
</feature>
<feature type="domain" description="PGG" evidence="3">
    <location>
        <begin position="580"/>
        <end position="691"/>
    </location>
</feature>
<organism evidence="4 5">
    <name type="scientific">Panicum virgatum</name>
    <name type="common">Blackwell switchgrass</name>
    <dbReference type="NCBI Taxonomy" id="38727"/>
    <lineage>
        <taxon>Eukaryota</taxon>
        <taxon>Viridiplantae</taxon>
        <taxon>Streptophyta</taxon>
        <taxon>Embryophyta</taxon>
        <taxon>Tracheophyta</taxon>
        <taxon>Spermatophyta</taxon>
        <taxon>Magnoliopsida</taxon>
        <taxon>Liliopsida</taxon>
        <taxon>Poales</taxon>
        <taxon>Poaceae</taxon>
        <taxon>PACMAD clade</taxon>
        <taxon>Panicoideae</taxon>
        <taxon>Panicodae</taxon>
        <taxon>Paniceae</taxon>
        <taxon>Panicinae</taxon>
        <taxon>Panicum</taxon>
        <taxon>Panicum sect. Hiantes</taxon>
    </lineage>
</organism>
<feature type="transmembrane region" description="Helical" evidence="2">
    <location>
        <begin position="588"/>
        <end position="604"/>
    </location>
</feature>
<sequence>MAQPTQPTEEPMPSKKPEEEPQSKSWEYRLRKYLLLLATVVATMTYSAAFSPPGGGGGLWQQTDAAGHLAGDPILRDTHRRRYLVFFYCNATAFASSLVVIILILLLSALHGDKNDMSYTLGPLRVVMVLDLLSLLSAYATGTCRDPIITVYSSLAVVAVFIYLVVQLWTAAVAEAEAAAEAAVKAKAAAAVAPMPEVGVVVEAAAVAPEVEVVVAVAAAPVLVPAVAPKVESVETVAAAPAPAPRDEEKKYERPRKVLMLLATFAISVTYVSGLTTPGGFWDGSQAGRRAGDAILEDYNRGRLVTFFIGNTTAFVASLGIIQHLLARRLRGKDSKVWPVELRGCIVVALVGLVVAYAAGSCRDVETTAYVVVLVALVPGYMGFHAAFAGDVVKSKLWKCLRMLISTYSKHSEPQQEETAGEDKEEAAKKKQSMDKARSLVLLLGTLAASVTYQAGLHPPGGVWQDDGNGHLAGDPILLTTRARRYKAFNYCNSTAFVASLAAVVLVQRQFALRHHTLEVAMILDLFCLIGAYAAGSCQNVSNAIFVVALGAGIVIYVVIHVAFFTLEHKDDTKVDRVRQLDKRRKRLLMFAILAATISYQAGLTPPGGFWPADDARLGHRAGKPVLLSNYPRRYSAFFYSNSLSFMSAVAHIVLLVNPNLYRPAIRSGALSVSTAAGMLGLMAAYAAGSTQHLRTSIYVFVLACIVFVCLAVLLVLGKNKATPSVKEEKKEEEEEEEEKKKEKEEEEEEKEKEKHGKSKYLMLLGILMASVTYAAGLDPPGGVWQADGDGHTAGDPVLRTNRRLRYIFFFLCNSTSFVASVVAVVLLLSERLVNPKSQHPIQVCHMLPACPACTEKEEERKRKQKGERGWFLTATNIAIVVNLLGLLGAQAAGSGRGGWRTSGYVVVLAALGFVAVHALMSCYDTASKLLTTHSSNHEGPVAGANSNEQRPAVLPPSQNKRASHFSRSQTF</sequence>
<keyword evidence="5" id="KW-1185">Reference proteome</keyword>
<keyword evidence="2" id="KW-1133">Transmembrane helix</keyword>
<feature type="domain" description="PGG" evidence="3">
    <location>
        <begin position="756"/>
        <end position="843"/>
    </location>
</feature>
<evidence type="ECO:0000256" key="2">
    <source>
        <dbReference type="SAM" id="Phobius"/>
    </source>
</evidence>
<feature type="transmembrane region" description="Helical" evidence="2">
    <location>
        <begin position="905"/>
        <end position="924"/>
    </location>
</feature>
<feature type="transmembrane region" description="Helical" evidence="2">
    <location>
        <begin position="807"/>
        <end position="829"/>
    </location>
</feature>
<feature type="transmembrane region" description="Helical" evidence="2">
    <location>
        <begin position="871"/>
        <end position="893"/>
    </location>
</feature>
<feature type="transmembrane region" description="Helical" evidence="2">
    <location>
        <begin position="698"/>
        <end position="717"/>
    </location>
</feature>
<feature type="compositionally biased region" description="Basic and acidic residues" evidence="1">
    <location>
        <begin position="12"/>
        <end position="23"/>
    </location>
</feature>
<feature type="transmembrane region" description="Helical" evidence="2">
    <location>
        <begin position="541"/>
        <end position="567"/>
    </location>
</feature>
<dbReference type="AlphaFoldDB" id="A0A8T0RH87"/>
<feature type="transmembrane region" description="Helical" evidence="2">
    <location>
        <begin position="258"/>
        <end position="282"/>
    </location>
</feature>
<comment type="caution">
    <text evidence="4">The sequence shown here is derived from an EMBL/GenBank/DDBJ whole genome shotgun (WGS) entry which is preliminary data.</text>
</comment>
<dbReference type="InterPro" id="IPR026961">
    <property type="entry name" value="PGG_dom"/>
</dbReference>